<protein>
    <submittedName>
        <fullName evidence="1">Uncharacterized protein</fullName>
    </submittedName>
</protein>
<reference evidence="1 2" key="1">
    <citation type="journal article" date="2019" name="Sci. Rep.">
        <title>Orb-weaving spider Araneus ventricosus genome elucidates the spidroin gene catalogue.</title>
        <authorList>
            <person name="Kono N."/>
            <person name="Nakamura H."/>
            <person name="Ohtoshi R."/>
            <person name="Moran D.A.P."/>
            <person name="Shinohara A."/>
            <person name="Yoshida Y."/>
            <person name="Fujiwara M."/>
            <person name="Mori M."/>
            <person name="Tomita M."/>
            <person name="Arakawa K."/>
        </authorList>
    </citation>
    <scope>NUCLEOTIDE SEQUENCE [LARGE SCALE GENOMIC DNA]</scope>
</reference>
<sequence length="97" mass="10478">MTGSDSGGLVLERNMDVSDDTANVNASLKSTGGLSHGHGLAILFPLSNVYEQGNEHYRKNEADTSCTVRGSYGYIDIQSLYRVEPGMVVKKALLLSR</sequence>
<organism evidence="1 2">
    <name type="scientific">Araneus ventricosus</name>
    <name type="common">Orbweaver spider</name>
    <name type="synonym">Epeira ventricosa</name>
    <dbReference type="NCBI Taxonomy" id="182803"/>
    <lineage>
        <taxon>Eukaryota</taxon>
        <taxon>Metazoa</taxon>
        <taxon>Ecdysozoa</taxon>
        <taxon>Arthropoda</taxon>
        <taxon>Chelicerata</taxon>
        <taxon>Arachnida</taxon>
        <taxon>Araneae</taxon>
        <taxon>Araneomorphae</taxon>
        <taxon>Entelegynae</taxon>
        <taxon>Araneoidea</taxon>
        <taxon>Araneidae</taxon>
        <taxon>Araneus</taxon>
    </lineage>
</organism>
<accession>A0A4Y2JRD0</accession>
<proteinExistence type="predicted"/>
<keyword evidence="2" id="KW-1185">Reference proteome</keyword>
<dbReference type="AlphaFoldDB" id="A0A4Y2JRD0"/>
<name>A0A4Y2JRD0_ARAVE</name>
<dbReference type="Proteomes" id="UP000499080">
    <property type="component" value="Unassembled WGS sequence"/>
</dbReference>
<evidence type="ECO:0000313" key="1">
    <source>
        <dbReference type="EMBL" id="GBM91706.1"/>
    </source>
</evidence>
<evidence type="ECO:0000313" key="2">
    <source>
        <dbReference type="Proteomes" id="UP000499080"/>
    </source>
</evidence>
<gene>
    <name evidence="1" type="ORF">AVEN_14912_1</name>
</gene>
<comment type="caution">
    <text evidence="1">The sequence shown here is derived from an EMBL/GenBank/DDBJ whole genome shotgun (WGS) entry which is preliminary data.</text>
</comment>
<dbReference type="EMBL" id="BGPR01003727">
    <property type="protein sequence ID" value="GBM91706.1"/>
    <property type="molecule type" value="Genomic_DNA"/>
</dbReference>